<evidence type="ECO:0000313" key="3">
    <source>
        <dbReference type="Proteomes" id="UP000037854"/>
    </source>
</evidence>
<dbReference type="RefSeq" id="WP_047184405.1">
    <property type="nucleotide sequence ID" value="NZ_JANKBL010000027.1"/>
</dbReference>
<name>A0ABR5MH70_9BACI</name>
<gene>
    <name evidence="2" type="ORF">AFL42_13265</name>
</gene>
<protein>
    <submittedName>
        <fullName evidence="2">Membrane protein</fullName>
    </submittedName>
</protein>
<evidence type="ECO:0000313" key="2">
    <source>
        <dbReference type="EMBL" id="KPH72629.1"/>
    </source>
</evidence>
<reference evidence="2 3" key="1">
    <citation type="submission" date="2015-07" db="EMBL/GenBank/DDBJ databases">
        <title>High-quality draft genome sequence of Oceanobacillus caeni HM6, a bacillus isolated from a human feces.</title>
        <authorList>
            <person name="Kumar J."/>
            <person name="Verma M.K."/>
            <person name="Pandey R."/>
            <person name="Bhambi M."/>
            <person name="Chauhan N."/>
        </authorList>
    </citation>
    <scope>NUCLEOTIDE SEQUENCE [LARGE SCALE GENOMIC DNA]</scope>
    <source>
        <strain evidence="2 3">HM6</strain>
    </source>
</reference>
<keyword evidence="1" id="KW-0812">Transmembrane</keyword>
<feature type="transmembrane region" description="Helical" evidence="1">
    <location>
        <begin position="33"/>
        <end position="51"/>
    </location>
</feature>
<proteinExistence type="predicted"/>
<accession>A0ABR5MH70</accession>
<evidence type="ECO:0000256" key="1">
    <source>
        <dbReference type="SAM" id="Phobius"/>
    </source>
</evidence>
<feature type="transmembrane region" description="Helical" evidence="1">
    <location>
        <begin position="63"/>
        <end position="84"/>
    </location>
</feature>
<feature type="transmembrane region" description="Helical" evidence="1">
    <location>
        <begin position="123"/>
        <end position="144"/>
    </location>
</feature>
<sequence length="150" mass="15994">MLKSIQEWTFVLTIIGIIAILGNWVGYHVMPLTAAPGMIIIILVCVAGLVIQKVLPLNLPAIVYISVIGMVLSLPVTPGSGYLIKWTEEVNLLALTTPILAYAGIAVGRSWADFAKLGWRSIVVGTCVLLGTFLGSAIIAEIVLRIQGVI</sequence>
<keyword evidence="3" id="KW-1185">Reference proteome</keyword>
<feature type="transmembrane region" description="Helical" evidence="1">
    <location>
        <begin position="7"/>
        <end position="27"/>
    </location>
</feature>
<feature type="transmembrane region" description="Helical" evidence="1">
    <location>
        <begin position="90"/>
        <end position="111"/>
    </location>
</feature>
<keyword evidence="1" id="KW-0472">Membrane</keyword>
<organism evidence="2 3">
    <name type="scientific">Oceanobacillus caeni</name>
    <dbReference type="NCBI Taxonomy" id="405946"/>
    <lineage>
        <taxon>Bacteria</taxon>
        <taxon>Bacillati</taxon>
        <taxon>Bacillota</taxon>
        <taxon>Bacilli</taxon>
        <taxon>Bacillales</taxon>
        <taxon>Bacillaceae</taxon>
        <taxon>Oceanobacillus</taxon>
    </lineage>
</organism>
<dbReference type="EMBL" id="LGTK01000053">
    <property type="protein sequence ID" value="KPH72629.1"/>
    <property type="molecule type" value="Genomic_DNA"/>
</dbReference>
<dbReference type="Proteomes" id="UP000037854">
    <property type="component" value="Unassembled WGS sequence"/>
</dbReference>
<comment type="caution">
    <text evidence="2">The sequence shown here is derived from an EMBL/GenBank/DDBJ whole genome shotgun (WGS) entry which is preliminary data.</text>
</comment>
<keyword evidence="1" id="KW-1133">Transmembrane helix</keyword>